<dbReference type="SUPFAM" id="SSF52833">
    <property type="entry name" value="Thioredoxin-like"/>
    <property type="match status" value="1"/>
</dbReference>
<dbReference type="AlphaFoldDB" id="K2RZN8"/>
<reference evidence="3 4" key="1">
    <citation type="journal article" date="2012" name="BMC Genomics">
        <title>Tools to kill: Genome of one of the most destructive plant pathogenic fungi Macrophomina phaseolina.</title>
        <authorList>
            <person name="Islam M.S."/>
            <person name="Haque M.S."/>
            <person name="Islam M.M."/>
            <person name="Emdad E.M."/>
            <person name="Halim A."/>
            <person name="Hossen Q.M.M."/>
            <person name="Hossain M.Z."/>
            <person name="Ahmed B."/>
            <person name="Rahim S."/>
            <person name="Rahman M.S."/>
            <person name="Alam M.M."/>
            <person name="Hou S."/>
            <person name="Wan X."/>
            <person name="Saito J.A."/>
            <person name="Alam M."/>
        </authorList>
    </citation>
    <scope>NUCLEOTIDE SEQUENCE [LARGE SCALE GENOMIC DNA]</scope>
    <source>
        <strain evidence="3 4">MS6</strain>
    </source>
</reference>
<dbReference type="Gene3D" id="1.20.1050.10">
    <property type="match status" value="1"/>
</dbReference>
<dbReference type="InterPro" id="IPR036249">
    <property type="entry name" value="Thioredoxin-like_sf"/>
</dbReference>
<dbReference type="HOGENOM" id="CLU_662344_0_0_1"/>
<dbReference type="eggNOG" id="ENOG502SRUY">
    <property type="taxonomic scope" value="Eukaryota"/>
</dbReference>
<dbReference type="PANTHER" id="PTHR43968:SF6">
    <property type="entry name" value="GLUTATHIONE S-TRANSFERASE OMEGA"/>
    <property type="match status" value="1"/>
</dbReference>
<protein>
    <submittedName>
        <fullName evidence="3">Glutathione S-transferase</fullName>
    </submittedName>
</protein>
<evidence type="ECO:0000313" key="4">
    <source>
        <dbReference type="Proteomes" id="UP000007129"/>
    </source>
</evidence>
<gene>
    <name evidence="3" type="ORF">MPH_07114</name>
</gene>
<dbReference type="Proteomes" id="UP000007129">
    <property type="component" value="Unassembled WGS sequence"/>
</dbReference>
<dbReference type="Gene3D" id="3.40.30.10">
    <property type="entry name" value="Glutaredoxin"/>
    <property type="match status" value="1"/>
</dbReference>
<dbReference type="CDD" id="cd03205">
    <property type="entry name" value="GST_C_6"/>
    <property type="match status" value="1"/>
</dbReference>
<dbReference type="EMBL" id="AHHD01000293">
    <property type="protein sequence ID" value="EKG15679.1"/>
    <property type="molecule type" value="Genomic_DNA"/>
</dbReference>
<dbReference type="InterPro" id="IPR036282">
    <property type="entry name" value="Glutathione-S-Trfase_C_sf"/>
</dbReference>
<dbReference type="GO" id="GO:0005737">
    <property type="term" value="C:cytoplasm"/>
    <property type="evidence" value="ECO:0007669"/>
    <property type="project" value="TreeGrafter"/>
</dbReference>
<evidence type="ECO:0000259" key="2">
    <source>
        <dbReference type="PROSITE" id="PS50404"/>
    </source>
</evidence>
<accession>K2RZN8</accession>
<sequence length="415" mass="46413">MARSTKSYFAHQESLRCQLLRRRARQSTSPMGRDTPAKDQPSESFLEESEEDPQSTQPEHPHQPDPPKSEPFWQNPQWKWRSHPAVLKYDDEAFIFISADAFPTDSNATAPLIAWLRQPGKMCSPSRKEPLPSGVVRVEDIGWVVTLGHMPGAIDRMARLLEKKAGQVLIFKGKRFSMAMDIHMPLEWMPATPSPYARKVRIALIENDIPFELITEVPWNSTTQTPRHNPLETLPVLLIPKPDDGTSTAAESYADAIFESHHILTYLELKHPSSAAPLLPPAHDADARLLALKTQVVADGICDACVLLFFERQRTSPSAAWTARQERKVDGGLAWLARLVDERVGPDSMAFLVGGTFGIADIAVGTVCGYLDCRWPELGWRARWAGLARCVDWLAERESFRRTVPVAQAISDAVV</sequence>
<evidence type="ECO:0000313" key="3">
    <source>
        <dbReference type="EMBL" id="EKG15679.1"/>
    </source>
</evidence>
<dbReference type="OrthoDB" id="249703at2759"/>
<dbReference type="InParanoid" id="K2RZN8"/>
<comment type="caution">
    <text evidence="3">The sequence shown here is derived from an EMBL/GenBank/DDBJ whole genome shotgun (WGS) entry which is preliminary data.</text>
</comment>
<dbReference type="InterPro" id="IPR004045">
    <property type="entry name" value="Glutathione_S-Trfase_N"/>
</dbReference>
<evidence type="ECO:0000256" key="1">
    <source>
        <dbReference type="SAM" id="MobiDB-lite"/>
    </source>
</evidence>
<organism evidence="3 4">
    <name type="scientific">Macrophomina phaseolina (strain MS6)</name>
    <name type="common">Charcoal rot fungus</name>
    <dbReference type="NCBI Taxonomy" id="1126212"/>
    <lineage>
        <taxon>Eukaryota</taxon>
        <taxon>Fungi</taxon>
        <taxon>Dikarya</taxon>
        <taxon>Ascomycota</taxon>
        <taxon>Pezizomycotina</taxon>
        <taxon>Dothideomycetes</taxon>
        <taxon>Dothideomycetes incertae sedis</taxon>
        <taxon>Botryosphaeriales</taxon>
        <taxon>Botryosphaeriaceae</taxon>
        <taxon>Macrophomina</taxon>
    </lineage>
</organism>
<feature type="domain" description="GST N-terminal" evidence="2">
    <location>
        <begin position="184"/>
        <end position="275"/>
    </location>
</feature>
<name>K2RZN8_MACPH</name>
<dbReference type="GO" id="GO:0016740">
    <property type="term" value="F:transferase activity"/>
    <property type="evidence" value="ECO:0007669"/>
    <property type="project" value="UniProtKB-KW"/>
</dbReference>
<dbReference type="Pfam" id="PF13410">
    <property type="entry name" value="GST_C_2"/>
    <property type="match status" value="1"/>
</dbReference>
<dbReference type="VEuPathDB" id="FungiDB:MPH_07114"/>
<feature type="compositionally biased region" description="Basic and acidic residues" evidence="1">
    <location>
        <begin position="59"/>
        <end position="68"/>
    </location>
</feature>
<dbReference type="STRING" id="1126212.K2RZN8"/>
<dbReference type="PROSITE" id="PS50404">
    <property type="entry name" value="GST_NTER"/>
    <property type="match status" value="1"/>
</dbReference>
<dbReference type="InterPro" id="IPR050983">
    <property type="entry name" value="GST_Omega/HSP26"/>
</dbReference>
<dbReference type="SUPFAM" id="SSF47616">
    <property type="entry name" value="GST C-terminal domain-like"/>
    <property type="match status" value="1"/>
</dbReference>
<feature type="region of interest" description="Disordered" evidence="1">
    <location>
        <begin position="19"/>
        <end position="75"/>
    </location>
</feature>
<dbReference type="Pfam" id="PF13409">
    <property type="entry name" value="GST_N_2"/>
    <property type="match status" value="1"/>
</dbReference>
<keyword evidence="3" id="KW-0808">Transferase</keyword>
<proteinExistence type="predicted"/>
<dbReference type="PANTHER" id="PTHR43968">
    <property type="match status" value="1"/>
</dbReference>